<evidence type="ECO:0000313" key="1">
    <source>
        <dbReference type="EMBL" id="CCI42905.1"/>
    </source>
</evidence>
<accession>A0A024G8R8</accession>
<proteinExistence type="predicted"/>
<organism evidence="1 2">
    <name type="scientific">Albugo candida</name>
    <dbReference type="NCBI Taxonomy" id="65357"/>
    <lineage>
        <taxon>Eukaryota</taxon>
        <taxon>Sar</taxon>
        <taxon>Stramenopiles</taxon>
        <taxon>Oomycota</taxon>
        <taxon>Peronosporomycetes</taxon>
        <taxon>Albuginales</taxon>
        <taxon>Albuginaceae</taxon>
        <taxon>Albugo</taxon>
    </lineage>
</organism>
<dbReference type="InParanoid" id="A0A024G8R8"/>
<sequence>MVRDGRACSIQYPLHCSRTTILHEPAISIESSRITSALTTFAIHKCGILEMYKPPSSCIESNTCTCRVREYLGFLENGSFIESLEWRR</sequence>
<keyword evidence="2" id="KW-1185">Reference proteome</keyword>
<evidence type="ECO:0000313" key="2">
    <source>
        <dbReference type="Proteomes" id="UP000053237"/>
    </source>
</evidence>
<gene>
    <name evidence="1" type="ORF">BN9_036890</name>
</gene>
<dbReference type="Proteomes" id="UP000053237">
    <property type="component" value="Unassembled WGS sequence"/>
</dbReference>
<reference evidence="1 2" key="1">
    <citation type="submission" date="2012-05" db="EMBL/GenBank/DDBJ databases">
        <title>Recombination and specialization in a pathogen metapopulation.</title>
        <authorList>
            <person name="Gardiner A."/>
            <person name="Kemen E."/>
            <person name="Schultz-Larsen T."/>
            <person name="MacLean D."/>
            <person name="Van Oosterhout C."/>
            <person name="Jones J.D.G."/>
        </authorList>
    </citation>
    <scope>NUCLEOTIDE SEQUENCE [LARGE SCALE GENOMIC DNA]</scope>
    <source>
        <strain evidence="1 2">Ac Nc2</strain>
    </source>
</reference>
<protein>
    <submittedName>
        <fullName evidence="1">Uncharacterized protein</fullName>
    </submittedName>
</protein>
<comment type="caution">
    <text evidence="1">The sequence shown here is derived from an EMBL/GenBank/DDBJ whole genome shotgun (WGS) entry which is preliminary data.</text>
</comment>
<dbReference type="AlphaFoldDB" id="A0A024G8R8"/>
<name>A0A024G8R8_9STRA</name>
<dbReference type="EMBL" id="CAIX01000041">
    <property type="protein sequence ID" value="CCI42905.1"/>
    <property type="molecule type" value="Genomic_DNA"/>
</dbReference>